<keyword evidence="4 9" id="KW-0812">Transmembrane</keyword>
<gene>
    <name evidence="10" type="ORF">NYPRO_LOCUS6605</name>
</gene>
<comment type="similarity">
    <text evidence="2">Belongs to the V-ATPase e1/e2 subunit family.</text>
</comment>
<sequence length="60" mass="7007">MAYDGLTMPLIMMSVFWSFVGFLGPWFIPKSPNQEVISTMLMTYTVVYCYLFWLIVILSN</sequence>
<evidence type="ECO:0000256" key="1">
    <source>
        <dbReference type="ARBA" id="ARBA00004141"/>
    </source>
</evidence>
<evidence type="ECO:0000313" key="10">
    <source>
        <dbReference type="EMBL" id="CAD7673810.1"/>
    </source>
</evidence>
<dbReference type="GO" id="GO:0046961">
    <property type="term" value="F:proton-transporting ATPase activity, rotational mechanism"/>
    <property type="evidence" value="ECO:0007669"/>
    <property type="project" value="InterPro"/>
</dbReference>
<dbReference type="InterPro" id="IPR008389">
    <property type="entry name" value="ATPase_V0-cplx_e1/e2_su"/>
</dbReference>
<feature type="transmembrane region" description="Helical" evidence="9">
    <location>
        <begin position="6"/>
        <end position="28"/>
    </location>
</feature>
<keyword evidence="3" id="KW-0813">Transport</keyword>
<keyword evidence="7" id="KW-0406">Ion transport</keyword>
<evidence type="ECO:0000313" key="11">
    <source>
        <dbReference type="Proteomes" id="UP000645828"/>
    </source>
</evidence>
<comment type="caution">
    <text evidence="10">The sequence shown here is derived from an EMBL/GenBank/DDBJ whole genome shotgun (WGS) entry which is preliminary data.</text>
</comment>
<comment type="subcellular location">
    <subcellularLocation>
        <location evidence="1">Membrane</location>
        <topology evidence="1">Multi-pass membrane protein</topology>
    </subcellularLocation>
</comment>
<name>A0A811Y899_NYCPR</name>
<evidence type="ECO:0000256" key="7">
    <source>
        <dbReference type="ARBA" id="ARBA00023065"/>
    </source>
</evidence>
<keyword evidence="5" id="KW-0375">Hydrogen ion transport</keyword>
<feature type="transmembrane region" description="Helical" evidence="9">
    <location>
        <begin position="40"/>
        <end position="59"/>
    </location>
</feature>
<keyword evidence="11" id="KW-1185">Reference proteome</keyword>
<reference evidence="10" key="1">
    <citation type="submission" date="2020-12" db="EMBL/GenBank/DDBJ databases">
        <authorList>
            <consortium name="Molecular Ecology Group"/>
        </authorList>
    </citation>
    <scope>NUCLEOTIDE SEQUENCE</scope>
    <source>
        <strain evidence="10">TBG_1078</strain>
    </source>
</reference>
<evidence type="ECO:0000256" key="3">
    <source>
        <dbReference type="ARBA" id="ARBA00022448"/>
    </source>
</evidence>
<dbReference type="Proteomes" id="UP000645828">
    <property type="component" value="Unassembled WGS sequence"/>
</dbReference>
<evidence type="ECO:0000256" key="5">
    <source>
        <dbReference type="ARBA" id="ARBA00022781"/>
    </source>
</evidence>
<evidence type="ECO:0000256" key="8">
    <source>
        <dbReference type="ARBA" id="ARBA00023136"/>
    </source>
</evidence>
<evidence type="ECO:0000256" key="2">
    <source>
        <dbReference type="ARBA" id="ARBA00008328"/>
    </source>
</evidence>
<keyword evidence="8 9" id="KW-0472">Membrane</keyword>
<protein>
    <submittedName>
        <fullName evidence="10">(raccoon dog) hypothetical protein</fullName>
    </submittedName>
</protein>
<accession>A0A811Y899</accession>
<dbReference type="AlphaFoldDB" id="A0A811Y899"/>
<evidence type="ECO:0000256" key="6">
    <source>
        <dbReference type="ARBA" id="ARBA00022989"/>
    </source>
</evidence>
<organism evidence="10 11">
    <name type="scientific">Nyctereutes procyonoides</name>
    <name type="common">Raccoon dog</name>
    <name type="synonym">Canis procyonoides</name>
    <dbReference type="NCBI Taxonomy" id="34880"/>
    <lineage>
        <taxon>Eukaryota</taxon>
        <taxon>Metazoa</taxon>
        <taxon>Chordata</taxon>
        <taxon>Craniata</taxon>
        <taxon>Vertebrata</taxon>
        <taxon>Euteleostomi</taxon>
        <taxon>Mammalia</taxon>
        <taxon>Eutheria</taxon>
        <taxon>Laurasiatheria</taxon>
        <taxon>Carnivora</taxon>
        <taxon>Caniformia</taxon>
        <taxon>Canidae</taxon>
        <taxon>Nyctereutes</taxon>
    </lineage>
</organism>
<keyword evidence="6 9" id="KW-1133">Transmembrane helix</keyword>
<dbReference type="GO" id="GO:0033179">
    <property type="term" value="C:proton-transporting V-type ATPase, V0 domain"/>
    <property type="evidence" value="ECO:0007669"/>
    <property type="project" value="InterPro"/>
</dbReference>
<evidence type="ECO:0000256" key="9">
    <source>
        <dbReference type="SAM" id="Phobius"/>
    </source>
</evidence>
<dbReference type="Pfam" id="PF05493">
    <property type="entry name" value="ATP_synt_H"/>
    <property type="match status" value="1"/>
</dbReference>
<proteinExistence type="inferred from homology"/>
<dbReference type="PANTHER" id="PTHR12263:SF5">
    <property type="entry name" value="V-TYPE PROTON ATPASE SUBUNIT E 1"/>
    <property type="match status" value="1"/>
</dbReference>
<dbReference type="EMBL" id="CAJHUB010000672">
    <property type="protein sequence ID" value="CAD7673810.1"/>
    <property type="molecule type" value="Genomic_DNA"/>
</dbReference>
<evidence type="ECO:0000256" key="4">
    <source>
        <dbReference type="ARBA" id="ARBA00022692"/>
    </source>
</evidence>
<dbReference type="PANTHER" id="PTHR12263">
    <property type="entry name" value="VACUOLAR ATP SYNTHASE SUBUNIT H"/>
    <property type="match status" value="1"/>
</dbReference>